<dbReference type="Pfam" id="PF07336">
    <property type="entry name" value="ABATE"/>
    <property type="match status" value="1"/>
</dbReference>
<proteinExistence type="predicted"/>
<protein>
    <submittedName>
        <fullName evidence="2">CGNR zinc finger domain-containing protein</fullName>
    </submittedName>
</protein>
<dbReference type="Pfam" id="PF11706">
    <property type="entry name" value="zf-CGNR"/>
    <property type="match status" value="1"/>
</dbReference>
<feature type="domain" description="Zinc finger CGNR" evidence="1">
    <location>
        <begin position="136"/>
        <end position="179"/>
    </location>
</feature>
<reference evidence="3" key="1">
    <citation type="submission" date="2023-07" db="EMBL/GenBank/DDBJ databases">
        <title>30 novel species of actinomycetes from the DSMZ collection.</title>
        <authorList>
            <person name="Nouioui I."/>
        </authorList>
    </citation>
    <scope>NUCLEOTIDE SEQUENCE [LARGE SCALE GENOMIC DNA]</scope>
    <source>
        <strain evidence="3">DSM 44938</strain>
    </source>
</reference>
<dbReference type="EMBL" id="JAVREL010000024">
    <property type="protein sequence ID" value="MDT0346807.1"/>
    <property type="molecule type" value="Genomic_DNA"/>
</dbReference>
<dbReference type="Proteomes" id="UP001183246">
    <property type="component" value="Unassembled WGS sequence"/>
</dbReference>
<keyword evidence="3" id="KW-1185">Reference proteome</keyword>
<dbReference type="PANTHER" id="PTHR35525">
    <property type="entry name" value="BLL6575 PROTEIN"/>
    <property type="match status" value="1"/>
</dbReference>
<sequence>MGERRAPDGLALIEELINTLDVEAGRDSLARPDELAALSRRAGAPLTAADVPGLRRLREALRAVCLAHAGHRPLPPDRAEVLAGLFADAPLVLHLDGVTGATELRPAPGARPGLPAFTARVAAVVATAEANGTWRRLKACEAETCHWAYYDHSPAGRRRWCSMQTCGARAKMRAYRAKRQAE</sequence>
<name>A0ABU2MYS0_9ACTN</name>
<dbReference type="InterPro" id="IPR021005">
    <property type="entry name" value="Znf_CGNR"/>
</dbReference>
<dbReference type="InterPro" id="IPR010852">
    <property type="entry name" value="ABATE"/>
</dbReference>
<evidence type="ECO:0000313" key="2">
    <source>
        <dbReference type="EMBL" id="MDT0346807.1"/>
    </source>
</evidence>
<dbReference type="PANTHER" id="PTHR35525:SF3">
    <property type="entry name" value="BLL6575 PROTEIN"/>
    <property type="match status" value="1"/>
</dbReference>
<dbReference type="SUPFAM" id="SSF160904">
    <property type="entry name" value="Jann2411-like"/>
    <property type="match status" value="1"/>
</dbReference>
<dbReference type="Gene3D" id="1.10.3300.10">
    <property type="entry name" value="Jann2411-like domain"/>
    <property type="match status" value="1"/>
</dbReference>
<evidence type="ECO:0000259" key="1">
    <source>
        <dbReference type="Pfam" id="PF11706"/>
    </source>
</evidence>
<comment type="caution">
    <text evidence="2">The sequence shown here is derived from an EMBL/GenBank/DDBJ whole genome shotgun (WGS) entry which is preliminary data.</text>
</comment>
<organism evidence="2 3">
    <name type="scientific">Streptomyces litchfieldiae</name>
    <dbReference type="NCBI Taxonomy" id="3075543"/>
    <lineage>
        <taxon>Bacteria</taxon>
        <taxon>Bacillati</taxon>
        <taxon>Actinomycetota</taxon>
        <taxon>Actinomycetes</taxon>
        <taxon>Kitasatosporales</taxon>
        <taxon>Streptomycetaceae</taxon>
        <taxon>Streptomyces</taxon>
    </lineage>
</organism>
<dbReference type="RefSeq" id="WP_311707932.1">
    <property type="nucleotide sequence ID" value="NZ_JAVREL010000024.1"/>
</dbReference>
<accession>A0ABU2MYS0</accession>
<dbReference type="InterPro" id="IPR023286">
    <property type="entry name" value="ABATE_dom_sf"/>
</dbReference>
<evidence type="ECO:0000313" key="3">
    <source>
        <dbReference type="Proteomes" id="UP001183246"/>
    </source>
</evidence>
<gene>
    <name evidence="2" type="ORF">RM590_30115</name>
</gene>